<dbReference type="AlphaFoldDB" id="A0AA39UDK6"/>
<evidence type="ECO:0000313" key="2">
    <source>
        <dbReference type="EMBL" id="KAK0515606.1"/>
    </source>
</evidence>
<proteinExistence type="predicted"/>
<dbReference type="Proteomes" id="UP001166286">
    <property type="component" value="Unassembled WGS sequence"/>
</dbReference>
<accession>A0AA39UDK6</accession>
<protein>
    <submittedName>
        <fullName evidence="2">Uncharacterized protein</fullName>
    </submittedName>
</protein>
<gene>
    <name evidence="2" type="ORF">JMJ35_001640</name>
</gene>
<reference evidence="2" key="1">
    <citation type="submission" date="2023-03" db="EMBL/GenBank/DDBJ databases">
        <title>Complete genome of Cladonia borealis.</title>
        <authorList>
            <person name="Park H."/>
        </authorList>
    </citation>
    <scope>NUCLEOTIDE SEQUENCE</scope>
    <source>
        <strain evidence="2">ANT050790</strain>
    </source>
</reference>
<sequence length="251" mass="27731">MTLTVSTPPVGGRVGSSPSPETLYGSGAGTSSSERTTVDVAVGSAQAFTPSTATGATTAPRQQNTLNVLRDQRGEPTHQPASNTRDFRQGAYIRQDHAEGMMPGFRLPPPLAHTHNSAGSVDPTQPTYEHWHHGNTLPRIKTQLELRENSSTPTGHDRWRRQRQYHRGRLDDNTGEHSCDKNCDTYESHVMENRHLEDDPDGGERIPVHGTSHIGPPLKPLDPPATELIAQHQQLYLLRQQEAEEYPVAYT</sequence>
<feature type="compositionally biased region" description="Basic and acidic residues" evidence="1">
    <location>
        <begin position="196"/>
        <end position="207"/>
    </location>
</feature>
<name>A0AA39UDK6_9LECA</name>
<feature type="compositionally biased region" description="Low complexity" evidence="1">
    <location>
        <begin position="47"/>
        <end position="59"/>
    </location>
</feature>
<feature type="region of interest" description="Disordered" evidence="1">
    <location>
        <begin position="1"/>
        <end position="65"/>
    </location>
</feature>
<feature type="region of interest" description="Disordered" evidence="1">
    <location>
        <begin position="196"/>
        <end position="219"/>
    </location>
</feature>
<feature type="compositionally biased region" description="Basic residues" evidence="1">
    <location>
        <begin position="158"/>
        <end position="167"/>
    </location>
</feature>
<keyword evidence="3" id="KW-1185">Reference proteome</keyword>
<organism evidence="2 3">
    <name type="scientific">Cladonia borealis</name>
    <dbReference type="NCBI Taxonomy" id="184061"/>
    <lineage>
        <taxon>Eukaryota</taxon>
        <taxon>Fungi</taxon>
        <taxon>Dikarya</taxon>
        <taxon>Ascomycota</taxon>
        <taxon>Pezizomycotina</taxon>
        <taxon>Lecanoromycetes</taxon>
        <taxon>OSLEUM clade</taxon>
        <taxon>Lecanoromycetidae</taxon>
        <taxon>Lecanorales</taxon>
        <taxon>Lecanorineae</taxon>
        <taxon>Cladoniaceae</taxon>
        <taxon>Cladonia</taxon>
    </lineage>
</organism>
<dbReference type="EMBL" id="JAFEKC020000003">
    <property type="protein sequence ID" value="KAK0515606.1"/>
    <property type="molecule type" value="Genomic_DNA"/>
</dbReference>
<evidence type="ECO:0000256" key="1">
    <source>
        <dbReference type="SAM" id="MobiDB-lite"/>
    </source>
</evidence>
<feature type="compositionally biased region" description="Basic and acidic residues" evidence="1">
    <location>
        <begin position="168"/>
        <end position="177"/>
    </location>
</feature>
<evidence type="ECO:0000313" key="3">
    <source>
        <dbReference type="Proteomes" id="UP001166286"/>
    </source>
</evidence>
<comment type="caution">
    <text evidence="2">The sequence shown here is derived from an EMBL/GenBank/DDBJ whole genome shotgun (WGS) entry which is preliminary data.</text>
</comment>
<feature type="region of interest" description="Disordered" evidence="1">
    <location>
        <begin position="147"/>
        <end position="177"/>
    </location>
</feature>